<reference evidence="3" key="1">
    <citation type="submission" date="2021-07" db="EMBL/GenBank/DDBJ databases">
        <authorList>
            <person name="Catto M.A."/>
            <person name="Jacobson A."/>
            <person name="Kennedy G."/>
            <person name="Labadie P."/>
            <person name="Hunt B.G."/>
            <person name="Srinivasan R."/>
        </authorList>
    </citation>
    <scope>NUCLEOTIDE SEQUENCE</scope>
    <source>
        <strain evidence="3">PL_HMW_Pooled</strain>
        <tissue evidence="3">Head</tissue>
    </source>
</reference>
<protein>
    <submittedName>
        <fullName evidence="3">Two pore calcium channel protein 1</fullName>
    </submittedName>
</protein>
<accession>A0AAE1I2H7</accession>
<organism evidence="3 4">
    <name type="scientific">Frankliniella fusca</name>
    <dbReference type="NCBI Taxonomy" id="407009"/>
    <lineage>
        <taxon>Eukaryota</taxon>
        <taxon>Metazoa</taxon>
        <taxon>Ecdysozoa</taxon>
        <taxon>Arthropoda</taxon>
        <taxon>Hexapoda</taxon>
        <taxon>Insecta</taxon>
        <taxon>Pterygota</taxon>
        <taxon>Neoptera</taxon>
        <taxon>Paraneoptera</taxon>
        <taxon>Thysanoptera</taxon>
        <taxon>Terebrantia</taxon>
        <taxon>Thripoidea</taxon>
        <taxon>Thripidae</taxon>
        <taxon>Frankliniella</taxon>
    </lineage>
</organism>
<dbReference type="Proteomes" id="UP001219518">
    <property type="component" value="Unassembled WGS sequence"/>
</dbReference>
<keyword evidence="2" id="KW-0472">Membrane</keyword>
<feature type="compositionally biased region" description="Basic and acidic residues" evidence="1">
    <location>
        <begin position="67"/>
        <end position="76"/>
    </location>
</feature>
<sequence>MVERAFGALKNKWRRLYFLTSWNIEYAILTIVSSVVLHNFLRRHGQHEDNPDVPFQQVEAPELLPDDGLKLDFDHP</sequence>
<feature type="non-terminal residue" evidence="3">
    <location>
        <position position="1"/>
    </location>
</feature>
<comment type="caution">
    <text evidence="3">The sequence shown here is derived from an EMBL/GenBank/DDBJ whole genome shotgun (WGS) entry which is preliminary data.</text>
</comment>
<evidence type="ECO:0000256" key="2">
    <source>
        <dbReference type="SAM" id="Phobius"/>
    </source>
</evidence>
<gene>
    <name evidence="3" type="ORF">KUF71_008954</name>
</gene>
<dbReference type="AlphaFoldDB" id="A0AAE1I2H7"/>
<keyword evidence="2" id="KW-0812">Transmembrane</keyword>
<evidence type="ECO:0000313" key="3">
    <source>
        <dbReference type="EMBL" id="KAK3931735.1"/>
    </source>
</evidence>
<keyword evidence="2" id="KW-1133">Transmembrane helix</keyword>
<feature type="transmembrane region" description="Helical" evidence="2">
    <location>
        <begin position="16"/>
        <end position="37"/>
    </location>
</feature>
<proteinExistence type="predicted"/>
<evidence type="ECO:0000256" key="1">
    <source>
        <dbReference type="SAM" id="MobiDB-lite"/>
    </source>
</evidence>
<name>A0AAE1I2H7_9NEOP</name>
<keyword evidence="4" id="KW-1185">Reference proteome</keyword>
<feature type="region of interest" description="Disordered" evidence="1">
    <location>
        <begin position="47"/>
        <end position="76"/>
    </location>
</feature>
<evidence type="ECO:0000313" key="4">
    <source>
        <dbReference type="Proteomes" id="UP001219518"/>
    </source>
</evidence>
<dbReference type="EMBL" id="JAHWGI010001430">
    <property type="protein sequence ID" value="KAK3931735.1"/>
    <property type="molecule type" value="Genomic_DNA"/>
</dbReference>
<reference evidence="3" key="2">
    <citation type="journal article" date="2023" name="BMC Genomics">
        <title>Pest status, molecular evolution, and epigenetic factors derived from the genome assembly of Frankliniella fusca, a thysanopteran phytovirus vector.</title>
        <authorList>
            <person name="Catto M.A."/>
            <person name="Labadie P.E."/>
            <person name="Jacobson A.L."/>
            <person name="Kennedy G.G."/>
            <person name="Srinivasan R."/>
            <person name="Hunt B.G."/>
        </authorList>
    </citation>
    <scope>NUCLEOTIDE SEQUENCE</scope>
    <source>
        <strain evidence="3">PL_HMW_Pooled</strain>
    </source>
</reference>